<sequence>MKTWARYTTAVGIVVILTIIFAGTAMAANGNFGGTGDGTVGSPYIIEDEQDLNEIRNHLTGHFKIKDNTKIDIGNSYTTWEPISNFKGTLDGNSASGSEITNLTISGSAEVNGLFSSITNANILNLTFNGTDLPINVIQSTTYTNSNNLRVGILAGSAANSNIENIKIIKSNVTGTYYAGIMLGEGTNNQIKNIFVEESTLKDIDKNTDPSSYTYQRFGGMIGSSSDNISNCIVSKSIISASNSSDVGGMIGQYSGNTNSISDSHTYNITVTGSKTVGGLIGSMSSGTLEESSAQGDASKNEIVTSTGIIANVGSTAGGLLGNASGTIKNSHASINVEDAGSYAGGFVGTVNTGIKLISNCYAEGNVNTTNGWAGGFAGYITNVSGEKITDCYAAGDVSGNHTVGGFVGGFGSYSLSEQMVISNSYATGNVTALSHNAGGFIGNSGNSYIDIIDSYASGKVTADSSAGGFAGSVSNALRCYALGDVESNGGYAGGFAGSTTGNVSQCFSSGDVWTENGYAGGFAGTVQFNNVSHCYATGNASSLKGSAAGFVEFIYGGNITNCYTTGNISGKTQVAGFANRLGASSGTNDRSKIYTIENCMALGSVAVSDETGTYDVFYNIKYGYNTNDGVFYPTFVFQNNFAWNGISNENGDISNQLNENNVDTDDVTLVKSYNIWDTFGNGNNALRDSAWDSSWDSSVWKQNSYSSAAYYKLPVFTWQTIEKQNHEADATYLLYLTQIDIETGSGKTEDSTDFKITVDEKEVEYGKTFFTNWEWNLRAAYSDDQDGKDDNLFVVLKNMDNTTKTYTTEVKDLTAIADEDEIYAWGRAELVGRTGPDATSYIAERFGEAYAFSLDNGSGNVPDNGNSVGSGSGTGGATVVEAEQSGSIPNDSVESTSVEPGYLIPEMPAATAVFSWMLILALFAVAIAFFIYRRREEEDEMP</sequence>
<evidence type="ECO:0000313" key="3">
    <source>
        <dbReference type="Proteomes" id="UP001302978"/>
    </source>
</evidence>
<evidence type="ECO:0008006" key="4">
    <source>
        <dbReference type="Google" id="ProtNLM"/>
    </source>
</evidence>
<name>A0AA96ZST1_9EURY</name>
<dbReference type="Gene3D" id="2.160.20.110">
    <property type="match status" value="3"/>
</dbReference>
<proteinExistence type="predicted"/>
<keyword evidence="1" id="KW-0472">Membrane</keyword>
<keyword evidence="1" id="KW-0812">Transmembrane</keyword>
<reference evidence="2 3" key="1">
    <citation type="submission" date="2023-07" db="EMBL/GenBank/DDBJ databases">
        <title>Closed genoem sequence of Methanomicrococcus sp. Hf6.</title>
        <authorList>
            <person name="Poehlein A."/>
            <person name="Protasov E."/>
            <person name="Platt K."/>
            <person name="Reeh H."/>
            <person name="Daniel R."/>
            <person name="Brune A."/>
        </authorList>
    </citation>
    <scope>NUCLEOTIDE SEQUENCE [LARGE SCALE GENOMIC DNA]</scope>
    <source>
        <strain evidence="2 3">Hf6</strain>
    </source>
</reference>
<evidence type="ECO:0000256" key="1">
    <source>
        <dbReference type="SAM" id="Phobius"/>
    </source>
</evidence>
<gene>
    <name evidence="2" type="ORF">MmiHf6_11300</name>
</gene>
<dbReference type="AlphaFoldDB" id="A0AA96ZST1"/>
<organism evidence="2 3">
    <name type="scientific">Methanimicrococcus hongohii</name>
    <dbReference type="NCBI Taxonomy" id="3028295"/>
    <lineage>
        <taxon>Archaea</taxon>
        <taxon>Methanobacteriati</taxon>
        <taxon>Methanobacteriota</taxon>
        <taxon>Stenosarchaea group</taxon>
        <taxon>Methanomicrobia</taxon>
        <taxon>Methanosarcinales</taxon>
        <taxon>Methanosarcinaceae</taxon>
        <taxon>Methanimicrococcus</taxon>
    </lineage>
</organism>
<keyword evidence="1" id="KW-1133">Transmembrane helix</keyword>
<dbReference type="KEGG" id="mehf:MmiHf6_11300"/>
<dbReference type="Proteomes" id="UP001302978">
    <property type="component" value="Chromosome"/>
</dbReference>
<dbReference type="RefSeq" id="WP_316556969.1">
    <property type="nucleotide sequence ID" value="NZ_CP131059.1"/>
</dbReference>
<evidence type="ECO:0000313" key="2">
    <source>
        <dbReference type="EMBL" id="WNY23809.1"/>
    </source>
</evidence>
<dbReference type="GeneID" id="85195699"/>
<keyword evidence="3" id="KW-1185">Reference proteome</keyword>
<accession>A0AA96ZST1</accession>
<dbReference type="EMBL" id="CP131059">
    <property type="protein sequence ID" value="WNY23809.1"/>
    <property type="molecule type" value="Genomic_DNA"/>
</dbReference>
<protein>
    <recommendedName>
        <fullName evidence="4">GLUG domain-containing protein</fullName>
    </recommendedName>
</protein>
<feature type="transmembrane region" description="Helical" evidence="1">
    <location>
        <begin position="914"/>
        <end position="933"/>
    </location>
</feature>